<evidence type="ECO:0000256" key="7">
    <source>
        <dbReference type="ARBA" id="ARBA00022932"/>
    </source>
</evidence>
<evidence type="ECO:0000256" key="6">
    <source>
        <dbReference type="ARBA" id="ARBA00022705"/>
    </source>
</evidence>
<evidence type="ECO:0000256" key="1">
    <source>
        <dbReference type="ARBA" id="ARBA00004496"/>
    </source>
</evidence>
<evidence type="ECO:0000313" key="10">
    <source>
        <dbReference type="EMBL" id="HDD44804.1"/>
    </source>
</evidence>
<dbReference type="Pfam" id="PF17657">
    <property type="entry name" value="DNA_pol3_finger"/>
    <property type="match status" value="1"/>
</dbReference>
<dbReference type="InterPro" id="IPR011708">
    <property type="entry name" value="DNA_pol3_alpha_NTPase_dom"/>
</dbReference>
<keyword evidence="6" id="KW-0235">DNA replication</keyword>
<dbReference type="Proteomes" id="UP000886289">
    <property type="component" value="Unassembled WGS sequence"/>
</dbReference>
<evidence type="ECO:0000256" key="4">
    <source>
        <dbReference type="ARBA" id="ARBA00022679"/>
    </source>
</evidence>
<evidence type="ECO:0000256" key="8">
    <source>
        <dbReference type="ARBA" id="ARBA00049244"/>
    </source>
</evidence>
<dbReference type="CDD" id="cd12113">
    <property type="entry name" value="PHP_PolIIIA_DnaE3"/>
    <property type="match status" value="1"/>
</dbReference>
<dbReference type="Gene3D" id="1.10.150.870">
    <property type="match status" value="1"/>
</dbReference>
<evidence type="ECO:0000256" key="5">
    <source>
        <dbReference type="ARBA" id="ARBA00022695"/>
    </source>
</evidence>
<dbReference type="Gene3D" id="3.20.20.140">
    <property type="entry name" value="Metal-dependent hydrolases"/>
    <property type="match status" value="1"/>
</dbReference>
<dbReference type="Gene3D" id="2.40.50.140">
    <property type="entry name" value="Nucleic acid-binding proteins"/>
    <property type="match status" value="1"/>
</dbReference>
<keyword evidence="7" id="KW-0239">DNA-directed DNA polymerase</keyword>
<protein>
    <recommendedName>
        <fullName evidence="3">DNA polymerase III subunit alpha</fullName>
        <ecNumber evidence="2">2.7.7.7</ecNumber>
    </recommendedName>
</protein>
<dbReference type="NCBIfam" id="NF005298">
    <property type="entry name" value="PRK06826.1"/>
    <property type="match status" value="1"/>
</dbReference>
<sequence length="1148" mass="130415">MAEFVHLHVHTQYSLLDGAIRLTDLMAKAKEYHMPAVAMTDHGNLFGAIEFYEMALESGLKPIIGCEVYIAPDYKKKAGKEKLTHLLLLAENEIGYRNLLKLISISYLEGFYYKPRIDKSLLSQYHEGLIAMSACLHGEIPSLLLQGNYEAAKKAAQSYAEIFGKENFYLELQANGLPEQEIVNKGLIRLSHELEIPLVATNDCHYLNKEDAYAHDILLCIQTGKSVNEKNRLRFSNDQFYFKSPEEMVNIFAEVPEAIKNTLVIAERCNLRFELDIPHFPVFPVPKGETLESYLWKKAEEGLEKKLEKRGIKEEDKKIYRKRLKYELDVITQMGFAGYFLIVADIINYAKKRGIPVGPGRGSAAGSLVAYALNITEIDPLPYGLLFERFLNPERKSLPDIDTDICMERREEVLKYIFKKYGGKEHVAQIITFGKMQARAVVRDVGRALDMSYQEVDKIAKLIPPALNISLADAIAAEPRLQKLAEQDERVKKLLTIAQALEGLPRHASTHAAGIVISDEKPLVHYLPLYRGNKGEVVTQFDMKGVERIGLIKFDFLGLKTLTVIDKTLSLIEKHKGIRPDISQIPLDDKATYQLLSRGDTTGVFQLESSGMKELLKRLKPNCFEDLIALIALYRPGPLESGMVDEFINRKHGKIPIKYELPELEPILKQTYGVILYQEQVMEIAVALAGYTLGQADNLRKAMGKKMPELMAQERIRFIEGAVKRGIPRKKAEHIFNLMEKFAGYGFNKSHSTAYALIAYRTAYLKTHYPTEFMAALLTCEMNSMDEVVKYVNECRDKGIEILPPDINRSEMDFVVEDGKIRFGLAAIKNVGTAAVPEILKARKEGLFKSLMDFCQRVDLQKVNKRVIESLIKAGAFDSLGVKRSQLMFVLSETIDKAQRKLRRTNLNQLSLFDTVKETSEIELPPMEEWSDDIRLTYEKEALGFYLTGHPLKGYEEVLKNLSNTNTEKISELPDKTPVKLGGIITEIKEISSRKGERMAFATLEDTRGKVEVVIFSSVYQEAENYLNSDQPIFITGHVSKDENSSKIIAEKICFLEEEKEKLIKKEPFSKEQQKEVKIILREGNIEKKQLLYLKQILQQYKGNLPVYFKILPSNILVALPPHLKVALTEDFIKKINQLLGYEAVIIE</sequence>
<dbReference type="NCBIfam" id="TIGR00594">
    <property type="entry name" value="polc"/>
    <property type="match status" value="1"/>
</dbReference>
<dbReference type="Pfam" id="PF01336">
    <property type="entry name" value="tRNA_anti-codon"/>
    <property type="match status" value="1"/>
</dbReference>
<dbReference type="InterPro" id="IPR004013">
    <property type="entry name" value="PHP_dom"/>
</dbReference>
<keyword evidence="5 10" id="KW-0548">Nucleotidyltransferase</keyword>
<dbReference type="NCBIfam" id="NF004226">
    <property type="entry name" value="PRK05673.1"/>
    <property type="match status" value="1"/>
</dbReference>
<dbReference type="EMBL" id="DRBS01000303">
    <property type="protein sequence ID" value="HDD44804.1"/>
    <property type="molecule type" value="Genomic_DNA"/>
</dbReference>
<gene>
    <name evidence="10" type="ORF">ENG63_08110</name>
</gene>
<dbReference type="Gene3D" id="1.10.10.1600">
    <property type="entry name" value="Bacterial DNA polymerase III alpha subunit, thumb domain"/>
    <property type="match status" value="1"/>
</dbReference>
<organism evidence="10">
    <name type="scientific">Desulfofervidus auxilii</name>
    <dbReference type="NCBI Taxonomy" id="1621989"/>
    <lineage>
        <taxon>Bacteria</taxon>
        <taxon>Pseudomonadati</taxon>
        <taxon>Thermodesulfobacteriota</taxon>
        <taxon>Candidatus Desulfofervidia</taxon>
        <taxon>Candidatus Desulfofervidales</taxon>
        <taxon>Candidatus Desulfofervidaceae</taxon>
        <taxon>Candidatus Desulfofervidus</taxon>
    </lineage>
</organism>
<dbReference type="SMART" id="SM00481">
    <property type="entry name" value="POLIIIAc"/>
    <property type="match status" value="1"/>
</dbReference>
<dbReference type="Pfam" id="PF14579">
    <property type="entry name" value="HHH_6"/>
    <property type="match status" value="1"/>
</dbReference>
<dbReference type="InterPro" id="IPR003141">
    <property type="entry name" value="Pol/His_phosphatase_N"/>
</dbReference>
<evidence type="ECO:0000256" key="3">
    <source>
        <dbReference type="ARBA" id="ARBA00019114"/>
    </source>
</evidence>
<dbReference type="GO" id="GO:0005737">
    <property type="term" value="C:cytoplasm"/>
    <property type="evidence" value="ECO:0007669"/>
    <property type="project" value="UniProtKB-SubCell"/>
</dbReference>
<evidence type="ECO:0000256" key="2">
    <source>
        <dbReference type="ARBA" id="ARBA00012417"/>
    </source>
</evidence>
<dbReference type="GO" id="GO:0008408">
    <property type="term" value="F:3'-5' exonuclease activity"/>
    <property type="evidence" value="ECO:0007669"/>
    <property type="project" value="InterPro"/>
</dbReference>
<accession>A0A7C0U396</accession>
<dbReference type="InterPro" id="IPR016195">
    <property type="entry name" value="Pol/histidinol_Pase-like"/>
</dbReference>
<dbReference type="Pfam" id="PF07733">
    <property type="entry name" value="DNA_pol3_alpha"/>
    <property type="match status" value="1"/>
</dbReference>
<dbReference type="Pfam" id="PF02811">
    <property type="entry name" value="PHP"/>
    <property type="match status" value="1"/>
</dbReference>
<dbReference type="InterPro" id="IPR040982">
    <property type="entry name" value="DNA_pol3_finger"/>
</dbReference>
<dbReference type="InterPro" id="IPR004805">
    <property type="entry name" value="DnaE2/DnaE/PolC"/>
</dbReference>
<keyword evidence="4 10" id="KW-0808">Transferase</keyword>
<dbReference type="CDD" id="cd04485">
    <property type="entry name" value="DnaE_OBF"/>
    <property type="match status" value="1"/>
</dbReference>
<proteinExistence type="predicted"/>
<dbReference type="GO" id="GO:0003887">
    <property type="term" value="F:DNA-directed DNA polymerase activity"/>
    <property type="evidence" value="ECO:0007669"/>
    <property type="project" value="UniProtKB-KW"/>
</dbReference>
<dbReference type="InterPro" id="IPR004365">
    <property type="entry name" value="NA-bd_OB_tRNA"/>
</dbReference>
<dbReference type="SUPFAM" id="SSF160975">
    <property type="entry name" value="AF1531-like"/>
    <property type="match status" value="1"/>
</dbReference>
<evidence type="ECO:0000259" key="9">
    <source>
        <dbReference type="SMART" id="SM00481"/>
    </source>
</evidence>
<dbReference type="PANTHER" id="PTHR32294">
    <property type="entry name" value="DNA POLYMERASE III SUBUNIT ALPHA"/>
    <property type="match status" value="1"/>
</dbReference>
<dbReference type="SUPFAM" id="SSF89550">
    <property type="entry name" value="PHP domain-like"/>
    <property type="match status" value="1"/>
</dbReference>
<dbReference type="AlphaFoldDB" id="A0A7C0U396"/>
<dbReference type="InterPro" id="IPR012340">
    <property type="entry name" value="NA-bd_OB-fold"/>
</dbReference>
<feature type="domain" description="Polymerase/histidinol phosphatase N-terminal" evidence="9">
    <location>
        <begin position="5"/>
        <end position="72"/>
    </location>
</feature>
<comment type="subcellular location">
    <subcellularLocation>
        <location evidence="1">Cytoplasm</location>
    </subcellularLocation>
</comment>
<dbReference type="InterPro" id="IPR041931">
    <property type="entry name" value="DNA_pol3_alpha_thumb_dom"/>
</dbReference>
<reference evidence="10" key="1">
    <citation type="journal article" date="2020" name="mSystems">
        <title>Genome- and Community-Level Interaction Insights into Carbon Utilization and Element Cycling Functions of Hydrothermarchaeota in Hydrothermal Sediment.</title>
        <authorList>
            <person name="Zhou Z."/>
            <person name="Liu Y."/>
            <person name="Xu W."/>
            <person name="Pan J."/>
            <person name="Luo Z.H."/>
            <person name="Li M."/>
        </authorList>
    </citation>
    <scope>NUCLEOTIDE SEQUENCE [LARGE SCALE GENOMIC DNA]</scope>
    <source>
        <strain evidence="10">HyVt-233</strain>
    </source>
</reference>
<name>A0A7C0U396_DESA2</name>
<dbReference type="GO" id="GO:0003676">
    <property type="term" value="F:nucleic acid binding"/>
    <property type="evidence" value="ECO:0007669"/>
    <property type="project" value="InterPro"/>
</dbReference>
<dbReference type="GO" id="GO:0006260">
    <property type="term" value="P:DNA replication"/>
    <property type="evidence" value="ECO:0007669"/>
    <property type="project" value="UniProtKB-KW"/>
</dbReference>
<comment type="caution">
    <text evidence="10">The sequence shown here is derived from an EMBL/GenBank/DDBJ whole genome shotgun (WGS) entry which is preliminary data.</text>
</comment>
<dbReference type="EC" id="2.7.7.7" evidence="2"/>
<dbReference type="InterPro" id="IPR029460">
    <property type="entry name" value="DNAPol_HHH"/>
</dbReference>
<dbReference type="PANTHER" id="PTHR32294:SF0">
    <property type="entry name" value="DNA POLYMERASE III SUBUNIT ALPHA"/>
    <property type="match status" value="1"/>
</dbReference>
<comment type="catalytic activity">
    <reaction evidence="8">
        <text>DNA(n) + a 2'-deoxyribonucleoside 5'-triphosphate = DNA(n+1) + diphosphate</text>
        <dbReference type="Rhea" id="RHEA:22508"/>
        <dbReference type="Rhea" id="RHEA-COMP:17339"/>
        <dbReference type="Rhea" id="RHEA-COMP:17340"/>
        <dbReference type="ChEBI" id="CHEBI:33019"/>
        <dbReference type="ChEBI" id="CHEBI:61560"/>
        <dbReference type="ChEBI" id="CHEBI:173112"/>
        <dbReference type="EC" id="2.7.7.7"/>
    </reaction>
</comment>